<comment type="caution">
    <text evidence="1">The sequence shown here is derived from an EMBL/GenBank/DDBJ whole genome shotgun (WGS) entry which is preliminary data.</text>
</comment>
<dbReference type="AlphaFoldDB" id="A0A9W4T9V0"/>
<organism evidence="1 2">
    <name type="scientific">Funneliformis geosporum</name>
    <dbReference type="NCBI Taxonomy" id="1117311"/>
    <lineage>
        <taxon>Eukaryota</taxon>
        <taxon>Fungi</taxon>
        <taxon>Fungi incertae sedis</taxon>
        <taxon>Mucoromycota</taxon>
        <taxon>Glomeromycotina</taxon>
        <taxon>Glomeromycetes</taxon>
        <taxon>Glomerales</taxon>
        <taxon>Glomeraceae</taxon>
        <taxon>Funneliformis</taxon>
    </lineage>
</organism>
<gene>
    <name evidence="1" type="ORF">FWILDA_LOCUS18480</name>
</gene>
<keyword evidence="2" id="KW-1185">Reference proteome</keyword>
<accession>A0A9W4T9V0</accession>
<protein>
    <submittedName>
        <fullName evidence="1">13691_t:CDS:1</fullName>
    </submittedName>
</protein>
<dbReference type="EMBL" id="CAMKVN010018175">
    <property type="protein sequence ID" value="CAI2198253.1"/>
    <property type="molecule type" value="Genomic_DNA"/>
</dbReference>
<feature type="non-terminal residue" evidence="1">
    <location>
        <position position="1"/>
    </location>
</feature>
<evidence type="ECO:0000313" key="1">
    <source>
        <dbReference type="EMBL" id="CAI2198253.1"/>
    </source>
</evidence>
<proteinExistence type="predicted"/>
<evidence type="ECO:0000313" key="2">
    <source>
        <dbReference type="Proteomes" id="UP001153678"/>
    </source>
</evidence>
<sequence length="78" mass="9135">LNGVIFSFTTQTVRDVNSFFILEFKIEERLVDREPNKYILEVKHDLDNTYFANKTNAINQTIRLTTAILIDVIDYEPP</sequence>
<dbReference type="Proteomes" id="UP001153678">
    <property type="component" value="Unassembled WGS sequence"/>
</dbReference>
<reference evidence="1" key="1">
    <citation type="submission" date="2022-08" db="EMBL/GenBank/DDBJ databases">
        <authorList>
            <person name="Kallberg Y."/>
            <person name="Tangrot J."/>
            <person name="Rosling A."/>
        </authorList>
    </citation>
    <scope>NUCLEOTIDE SEQUENCE</scope>
    <source>
        <strain evidence="1">Wild A</strain>
    </source>
</reference>
<dbReference type="OrthoDB" id="2436476at2759"/>
<name>A0A9W4T9V0_9GLOM</name>